<dbReference type="InterPro" id="IPR009057">
    <property type="entry name" value="Homeodomain-like_sf"/>
</dbReference>
<comment type="caution">
    <text evidence="5">The sequence shown here is derived from an EMBL/GenBank/DDBJ whole genome shotgun (WGS) entry which is preliminary data.</text>
</comment>
<dbReference type="EMBL" id="MCBQ01007866">
    <property type="protein sequence ID" value="RKF76489.1"/>
    <property type="molecule type" value="Genomic_DNA"/>
</dbReference>
<dbReference type="InterPro" id="IPR006600">
    <property type="entry name" value="HTH_CenpB_DNA-bd_dom"/>
</dbReference>
<evidence type="ECO:0000256" key="1">
    <source>
        <dbReference type="ARBA" id="ARBA00023125"/>
    </source>
</evidence>
<dbReference type="InterPro" id="IPR041188">
    <property type="entry name" value="HTH_ABP1_N"/>
</dbReference>
<accession>A0A420IPK2</accession>
<evidence type="ECO:0000313" key="5">
    <source>
        <dbReference type="EMBL" id="RKF76489.1"/>
    </source>
</evidence>
<dbReference type="Gene3D" id="1.10.10.60">
    <property type="entry name" value="Homeodomain-like"/>
    <property type="match status" value="2"/>
</dbReference>
<feature type="domain" description="HTH CENPB-type" evidence="3">
    <location>
        <begin position="85"/>
        <end position="116"/>
    </location>
</feature>
<dbReference type="STRING" id="62708.A0A420IPK2"/>
<dbReference type="Pfam" id="PF18107">
    <property type="entry name" value="HTH_ABP1_N"/>
    <property type="match status" value="1"/>
</dbReference>
<evidence type="ECO:0000313" key="6">
    <source>
        <dbReference type="Proteomes" id="UP000283383"/>
    </source>
</evidence>
<dbReference type="GO" id="GO:0003677">
    <property type="term" value="F:DNA binding"/>
    <property type="evidence" value="ECO:0007669"/>
    <property type="project" value="UniProtKB-KW"/>
</dbReference>
<evidence type="ECO:0000256" key="2">
    <source>
        <dbReference type="SAM" id="MobiDB-lite"/>
    </source>
</evidence>
<keyword evidence="6" id="KW-1185">Reference proteome</keyword>
<dbReference type="AlphaFoldDB" id="A0A420IPK2"/>
<reference evidence="5 6" key="1">
    <citation type="journal article" date="2018" name="BMC Genomics">
        <title>Comparative genome analyses reveal sequence features reflecting distinct modes of host-adaptation between dicot and monocot powdery mildew.</title>
        <authorList>
            <person name="Wu Y."/>
            <person name="Ma X."/>
            <person name="Pan Z."/>
            <person name="Kale S.D."/>
            <person name="Song Y."/>
            <person name="King H."/>
            <person name="Zhang Q."/>
            <person name="Presley C."/>
            <person name="Deng X."/>
            <person name="Wei C.I."/>
            <person name="Xiao S."/>
        </authorList>
    </citation>
    <scope>NUCLEOTIDE SEQUENCE [LARGE SCALE GENOMIC DNA]</scope>
    <source>
        <strain evidence="5">UMSG3</strain>
    </source>
</reference>
<dbReference type="Proteomes" id="UP000283383">
    <property type="component" value="Unassembled WGS sequence"/>
</dbReference>
<feature type="domain" description="ARS-binding protein 1 N-terminal" evidence="4">
    <location>
        <begin position="9"/>
        <end position="64"/>
    </location>
</feature>
<sequence length="118" mass="13630">MELATAGRKRKAVTDAQRQALRKRKREHPGHQNELIALFKSQYYNTLNQSQVSKIISSSYDHLDFLDTNKDKCLLEVKRLSAGDWPDLEGALFEWQQRMQKNKAVITGDILKNQASKQ</sequence>
<evidence type="ECO:0000259" key="3">
    <source>
        <dbReference type="Pfam" id="PF03221"/>
    </source>
</evidence>
<evidence type="ECO:0000259" key="4">
    <source>
        <dbReference type="Pfam" id="PF18107"/>
    </source>
</evidence>
<protein>
    <submittedName>
        <fullName evidence="5">CENP-B-like protein 2</fullName>
    </submittedName>
</protein>
<dbReference type="Pfam" id="PF03221">
    <property type="entry name" value="HTH_Tnp_Tc5"/>
    <property type="match status" value="1"/>
</dbReference>
<dbReference type="SUPFAM" id="SSF46689">
    <property type="entry name" value="Homeodomain-like"/>
    <property type="match status" value="1"/>
</dbReference>
<name>A0A420IPK2_9PEZI</name>
<organism evidence="5 6">
    <name type="scientific">Golovinomyces cichoracearum</name>
    <dbReference type="NCBI Taxonomy" id="62708"/>
    <lineage>
        <taxon>Eukaryota</taxon>
        <taxon>Fungi</taxon>
        <taxon>Dikarya</taxon>
        <taxon>Ascomycota</taxon>
        <taxon>Pezizomycotina</taxon>
        <taxon>Leotiomycetes</taxon>
        <taxon>Erysiphales</taxon>
        <taxon>Erysiphaceae</taxon>
        <taxon>Golovinomyces</taxon>
    </lineage>
</organism>
<proteinExistence type="predicted"/>
<gene>
    <name evidence="5" type="ORF">GcM3_078038</name>
</gene>
<keyword evidence="1" id="KW-0238">DNA-binding</keyword>
<feature type="region of interest" description="Disordered" evidence="2">
    <location>
        <begin position="1"/>
        <end position="31"/>
    </location>
</feature>